<evidence type="ECO:0000313" key="8">
    <source>
        <dbReference type="Proteomes" id="UP000199249"/>
    </source>
</evidence>
<proteinExistence type="predicted"/>
<keyword evidence="4" id="KW-0472">Membrane</keyword>
<organism evidence="7 8">
    <name type="scientific">Hymenobacter psychrophilus</name>
    <dbReference type="NCBI Taxonomy" id="651662"/>
    <lineage>
        <taxon>Bacteria</taxon>
        <taxon>Pseudomonadati</taxon>
        <taxon>Bacteroidota</taxon>
        <taxon>Cytophagia</taxon>
        <taxon>Cytophagales</taxon>
        <taxon>Hymenobacteraceae</taxon>
        <taxon>Hymenobacter</taxon>
    </lineage>
</organism>
<evidence type="ECO:0000256" key="3">
    <source>
        <dbReference type="ARBA" id="ARBA00022989"/>
    </source>
</evidence>
<dbReference type="SUPFAM" id="SSF74653">
    <property type="entry name" value="TolA/TonB C-terminal domain"/>
    <property type="match status" value="1"/>
</dbReference>
<feature type="domain" description="TonB C-terminal" evidence="6">
    <location>
        <begin position="325"/>
        <end position="418"/>
    </location>
</feature>
<dbReference type="OrthoDB" id="1164858at2"/>
<gene>
    <name evidence="7" type="ORF">SAMN04488069_11728</name>
</gene>
<keyword evidence="5" id="KW-0732">Signal</keyword>
<dbReference type="EMBL" id="FNOV01000017">
    <property type="protein sequence ID" value="SDY88786.1"/>
    <property type="molecule type" value="Genomic_DNA"/>
</dbReference>
<name>A0A1H3NIN5_9BACT</name>
<protein>
    <submittedName>
        <fullName evidence="7">TonB family C-terminal domain-containing protein</fullName>
    </submittedName>
</protein>
<dbReference type="RefSeq" id="WP_139255324.1">
    <property type="nucleotide sequence ID" value="NZ_FNOV01000017.1"/>
</dbReference>
<dbReference type="Gene3D" id="3.30.1150.10">
    <property type="match status" value="1"/>
</dbReference>
<evidence type="ECO:0000256" key="5">
    <source>
        <dbReference type="SAM" id="SignalP"/>
    </source>
</evidence>
<dbReference type="GO" id="GO:0016020">
    <property type="term" value="C:membrane"/>
    <property type="evidence" value="ECO:0007669"/>
    <property type="project" value="UniProtKB-SubCell"/>
</dbReference>
<dbReference type="AlphaFoldDB" id="A0A1H3NIN5"/>
<evidence type="ECO:0000313" key="7">
    <source>
        <dbReference type="EMBL" id="SDY88786.1"/>
    </source>
</evidence>
<comment type="subcellular location">
    <subcellularLocation>
        <location evidence="1">Membrane</location>
        <topology evidence="1">Single-pass membrane protein</topology>
    </subcellularLocation>
</comment>
<dbReference type="GO" id="GO:0055085">
    <property type="term" value="P:transmembrane transport"/>
    <property type="evidence" value="ECO:0007669"/>
    <property type="project" value="InterPro"/>
</dbReference>
<dbReference type="PROSITE" id="PS52015">
    <property type="entry name" value="TONB_CTD"/>
    <property type="match status" value="1"/>
</dbReference>
<evidence type="ECO:0000259" key="6">
    <source>
        <dbReference type="PROSITE" id="PS52015"/>
    </source>
</evidence>
<dbReference type="Pfam" id="PF20329">
    <property type="entry name" value="DUF6624"/>
    <property type="match status" value="1"/>
</dbReference>
<accession>A0A1H3NIN5</accession>
<evidence type="ECO:0000256" key="2">
    <source>
        <dbReference type="ARBA" id="ARBA00022692"/>
    </source>
</evidence>
<dbReference type="InterPro" id="IPR046732">
    <property type="entry name" value="DUF6624"/>
</dbReference>
<feature type="chain" id="PRO_5011650535" evidence="5">
    <location>
        <begin position="24"/>
        <end position="418"/>
    </location>
</feature>
<dbReference type="Proteomes" id="UP000199249">
    <property type="component" value="Unassembled WGS sequence"/>
</dbReference>
<reference evidence="8" key="1">
    <citation type="submission" date="2016-10" db="EMBL/GenBank/DDBJ databases">
        <authorList>
            <person name="Varghese N."/>
            <person name="Submissions S."/>
        </authorList>
    </citation>
    <scope>NUCLEOTIDE SEQUENCE [LARGE SCALE GENOMIC DNA]</scope>
    <source>
        <strain evidence="8">CGMCC 1.8975</strain>
    </source>
</reference>
<dbReference type="InterPro" id="IPR006260">
    <property type="entry name" value="TonB/TolA_C"/>
</dbReference>
<dbReference type="InterPro" id="IPR037682">
    <property type="entry name" value="TonB_C"/>
</dbReference>
<keyword evidence="3" id="KW-1133">Transmembrane helix</keyword>
<dbReference type="Pfam" id="PF03544">
    <property type="entry name" value="TonB_C"/>
    <property type="match status" value="1"/>
</dbReference>
<dbReference type="NCBIfam" id="TIGR01352">
    <property type="entry name" value="tonB_Cterm"/>
    <property type="match status" value="1"/>
</dbReference>
<feature type="signal peptide" evidence="5">
    <location>
        <begin position="1"/>
        <end position="23"/>
    </location>
</feature>
<keyword evidence="8" id="KW-1185">Reference proteome</keyword>
<dbReference type="STRING" id="651662.SAMN04488069_11728"/>
<sequence length="418" mass="46337">MRLSPFITLLALASQMRSGPAAAQVAPDVLAPARQHLLREEYAAASASYQQALPRGGSARDYYQAARAAARNQEPKRALAWLTQAVEKGYFTEDQLCTEEDFASLAARPTWPRLLASARTKQQRHEAPFAPKLVALLKQIRYHDQHYRQEATAAERKYGLNAPQMIEAMAAQTRIDQGLSRQVDSLLAIHGYPGRSLVGEYQKNVAFFVVQHNPDEKYRPMLMAAADKQELSWSALALLIDRLNGEAGQPQVYGSQLGAVVNGHYTLLPIEDEPNVNVRRTKVGLEPLEEYLHRYKLAYQVPTATLNPNPAELYTPLLTARPSGVELIGSYEALRARLQYPAAAAARQVQGNVTLELVVDKAGFPQHIAVVKGLGYGCDEEAVRVMQTARYQNLAGQDHAIRVSLPFPYSPAENKEEK</sequence>
<evidence type="ECO:0000256" key="1">
    <source>
        <dbReference type="ARBA" id="ARBA00004167"/>
    </source>
</evidence>
<keyword evidence="2" id="KW-0812">Transmembrane</keyword>
<evidence type="ECO:0000256" key="4">
    <source>
        <dbReference type="ARBA" id="ARBA00023136"/>
    </source>
</evidence>